<dbReference type="PANTHER" id="PTHR48067">
    <property type="entry name" value="GPI-ANCHOR TRANSAMIDASE"/>
    <property type="match status" value="1"/>
</dbReference>
<evidence type="ECO:0000256" key="5">
    <source>
        <dbReference type="SAM" id="SignalP"/>
    </source>
</evidence>
<evidence type="ECO:0000256" key="3">
    <source>
        <dbReference type="ARBA" id="ARBA00022502"/>
    </source>
</evidence>
<name>A0A8J9STP9_PHATR</name>
<dbReference type="PANTHER" id="PTHR48067:SF1">
    <property type="entry name" value="GPI-ANCHOR TRANSAMIDASE"/>
    <property type="match status" value="1"/>
</dbReference>
<dbReference type="InterPro" id="IPR028361">
    <property type="entry name" value="GPI_transamidase"/>
</dbReference>
<dbReference type="GO" id="GO:0006508">
    <property type="term" value="P:proteolysis"/>
    <property type="evidence" value="ECO:0007669"/>
    <property type="project" value="InterPro"/>
</dbReference>
<evidence type="ECO:0000256" key="2">
    <source>
        <dbReference type="ARBA" id="ARBA00009941"/>
    </source>
</evidence>
<gene>
    <name evidence="6" type="ORF">PTTT1_LOCUS16832</name>
</gene>
<reference evidence="6" key="1">
    <citation type="submission" date="2022-02" db="EMBL/GenBank/DDBJ databases">
        <authorList>
            <person name="Giguere J D."/>
        </authorList>
    </citation>
    <scope>NUCLEOTIDE SEQUENCE</scope>
    <source>
        <strain evidence="6">CCAP 1055/1</strain>
    </source>
</reference>
<dbReference type="Proteomes" id="UP000836788">
    <property type="component" value="Chromosome 15"/>
</dbReference>
<keyword evidence="4 5" id="KW-0732">Signal</keyword>
<dbReference type="AlphaFoldDB" id="A0A8J9STP9"/>
<feature type="non-terminal residue" evidence="6">
    <location>
        <position position="294"/>
    </location>
</feature>
<keyword evidence="3" id="KW-0337">GPI-anchor biosynthesis</keyword>
<evidence type="ECO:0000256" key="1">
    <source>
        <dbReference type="ARBA" id="ARBA00004687"/>
    </source>
</evidence>
<sequence>MRQHSCILIVTKAAKTTQVLFRFLCLCFMTNMSLASHTSNHAVIVGSSRYWFNYRHEVNALSIYTLLKDNGFRDENIVLMLADEYAINPRNVLKNVMYPGNRKRSLYDKTTEIDYRGEDVTVQNLVLALTGRQRKGLAQLQSDRDSHILIYLTGHGGDQFFKFQDVEELLATEIASTLDQMHRDGLYGQVLLVADTCQAFTLGDKITAPNVTVIGSSLRDESSYAHHSDMEIGLASIERYTHTFMEYVRANGTSHSLQQSMVDAYPFLVQRAHIGARDDLSPRKLSQVPLSDFF</sequence>
<feature type="signal peptide" evidence="5">
    <location>
        <begin position="1"/>
        <end position="35"/>
    </location>
</feature>
<evidence type="ECO:0000256" key="4">
    <source>
        <dbReference type="ARBA" id="ARBA00022729"/>
    </source>
</evidence>
<comment type="pathway">
    <text evidence="1">Glycolipid biosynthesis; glycosylphosphatidylinositol-anchor biosynthesis.</text>
</comment>
<proteinExistence type="inferred from homology"/>
<dbReference type="EMBL" id="OU594956">
    <property type="protein sequence ID" value="CAG9281553.1"/>
    <property type="molecule type" value="Genomic_DNA"/>
</dbReference>
<dbReference type="InterPro" id="IPR001096">
    <property type="entry name" value="Peptidase_C13"/>
</dbReference>
<dbReference type="PRINTS" id="PR00776">
    <property type="entry name" value="HEMOGLOBNASE"/>
</dbReference>
<evidence type="ECO:0000313" key="6">
    <source>
        <dbReference type="EMBL" id="CAG9281553.1"/>
    </source>
</evidence>
<dbReference type="Gene3D" id="3.40.50.1460">
    <property type="match status" value="1"/>
</dbReference>
<dbReference type="Pfam" id="PF01650">
    <property type="entry name" value="Peptidase_C13"/>
    <property type="match status" value="1"/>
</dbReference>
<dbReference type="GO" id="GO:0003923">
    <property type="term" value="F:GPI-anchor transamidase activity"/>
    <property type="evidence" value="ECO:0007669"/>
    <property type="project" value="InterPro"/>
</dbReference>
<dbReference type="UniPathway" id="UPA00196"/>
<protein>
    <recommendedName>
        <fullName evidence="7">GPI-anchor transamidase</fullName>
    </recommendedName>
</protein>
<evidence type="ECO:0008006" key="7">
    <source>
        <dbReference type="Google" id="ProtNLM"/>
    </source>
</evidence>
<dbReference type="GO" id="GO:0042765">
    <property type="term" value="C:GPI-anchor transamidase complex"/>
    <property type="evidence" value="ECO:0007669"/>
    <property type="project" value="InterPro"/>
</dbReference>
<dbReference type="GO" id="GO:0016255">
    <property type="term" value="P:attachment of GPI anchor to protein"/>
    <property type="evidence" value="ECO:0007669"/>
    <property type="project" value="InterPro"/>
</dbReference>
<organism evidence="6">
    <name type="scientific">Phaeodactylum tricornutum</name>
    <name type="common">Diatom</name>
    <dbReference type="NCBI Taxonomy" id="2850"/>
    <lineage>
        <taxon>Eukaryota</taxon>
        <taxon>Sar</taxon>
        <taxon>Stramenopiles</taxon>
        <taxon>Ochrophyta</taxon>
        <taxon>Bacillariophyta</taxon>
        <taxon>Bacillariophyceae</taxon>
        <taxon>Bacillariophycidae</taxon>
        <taxon>Naviculales</taxon>
        <taxon>Phaeodactylaceae</taxon>
        <taxon>Phaeodactylum</taxon>
    </lineage>
</organism>
<comment type="similarity">
    <text evidence="2">Belongs to the peptidase C13 family.</text>
</comment>
<accession>A0A8J9STP9</accession>
<dbReference type="GO" id="GO:0006506">
    <property type="term" value="P:GPI anchor biosynthetic process"/>
    <property type="evidence" value="ECO:0007669"/>
    <property type="project" value="UniProtKB-UniPathway"/>
</dbReference>
<feature type="chain" id="PRO_5035473549" description="GPI-anchor transamidase" evidence="5">
    <location>
        <begin position="36"/>
        <end position="294"/>
    </location>
</feature>